<dbReference type="PANTHER" id="PTHR42090">
    <property type="match status" value="1"/>
</dbReference>
<feature type="compositionally biased region" description="Basic and acidic residues" evidence="1">
    <location>
        <begin position="92"/>
        <end position="102"/>
    </location>
</feature>
<dbReference type="EMBL" id="VCHE01000039">
    <property type="protein sequence ID" value="KAB2574826.1"/>
    <property type="molecule type" value="Genomic_DNA"/>
</dbReference>
<feature type="compositionally biased region" description="Low complexity" evidence="1">
    <location>
        <begin position="191"/>
        <end position="207"/>
    </location>
</feature>
<dbReference type="Proteomes" id="UP000325902">
    <property type="component" value="Unassembled WGS sequence"/>
</dbReference>
<proteinExistence type="predicted"/>
<feature type="compositionally biased region" description="Polar residues" evidence="1">
    <location>
        <begin position="103"/>
        <end position="112"/>
    </location>
</feature>
<organism evidence="2 3">
    <name type="scientific">Lasiodiplodia theobromae</name>
    <dbReference type="NCBI Taxonomy" id="45133"/>
    <lineage>
        <taxon>Eukaryota</taxon>
        <taxon>Fungi</taxon>
        <taxon>Dikarya</taxon>
        <taxon>Ascomycota</taxon>
        <taxon>Pezizomycotina</taxon>
        <taxon>Dothideomycetes</taxon>
        <taxon>Dothideomycetes incertae sedis</taxon>
        <taxon>Botryosphaeriales</taxon>
        <taxon>Botryosphaeriaceae</taxon>
        <taxon>Lasiodiplodia</taxon>
    </lineage>
</organism>
<keyword evidence="3" id="KW-1185">Reference proteome</keyword>
<comment type="caution">
    <text evidence="2">The sequence shown here is derived from an EMBL/GenBank/DDBJ whole genome shotgun (WGS) entry which is preliminary data.</text>
</comment>
<gene>
    <name evidence="2" type="ORF">DBV05_g6559</name>
</gene>
<evidence type="ECO:0000256" key="1">
    <source>
        <dbReference type="SAM" id="MobiDB-lite"/>
    </source>
</evidence>
<feature type="region of interest" description="Disordered" evidence="1">
    <location>
        <begin position="51"/>
        <end position="222"/>
    </location>
</feature>
<accession>A0A5N5DAK6</accession>
<evidence type="ECO:0000313" key="2">
    <source>
        <dbReference type="EMBL" id="KAB2574826.1"/>
    </source>
</evidence>
<name>A0A5N5DAK6_9PEZI</name>
<feature type="compositionally biased region" description="Basic and acidic residues" evidence="1">
    <location>
        <begin position="131"/>
        <end position="149"/>
    </location>
</feature>
<dbReference type="AlphaFoldDB" id="A0A5N5DAK6"/>
<protein>
    <submittedName>
        <fullName evidence="2">Uncharacterized protein</fullName>
    </submittedName>
</protein>
<evidence type="ECO:0000313" key="3">
    <source>
        <dbReference type="Proteomes" id="UP000325902"/>
    </source>
</evidence>
<sequence>MLHPTTSTTIISRRALLSAAAKPYSTTTTTMPYRLRATCPRATRIATIRASTASTAAMNSSTTSASSTTTSTTTTSTSTRSLHFSRTLLGSTKEDHMERDRLNPTSTEYSKTGSDDAAAHMDDAAFNPNKTRPEEEVGSAERESGEVRRHQQKQQQSSSSQGPNPLNVSPGNRDVSATKDPKQSGPDRSPSESGEASSRARTSSRGSPAKHGGGKTGGGGVH</sequence>
<feature type="compositionally biased region" description="Polar residues" evidence="1">
    <location>
        <begin position="80"/>
        <end position="90"/>
    </location>
</feature>
<reference evidence="2 3" key="1">
    <citation type="journal article" date="2019" name="Sci. Rep.">
        <title>A multi-omics analysis of the grapevine pathogen Lasiodiplodia theobromae reveals that temperature affects the expression of virulence- and pathogenicity-related genes.</title>
        <authorList>
            <person name="Felix C."/>
            <person name="Meneses R."/>
            <person name="Goncalves M.F.M."/>
            <person name="Tilleman L."/>
            <person name="Duarte A.S."/>
            <person name="Jorrin-Novo J.V."/>
            <person name="Van de Peer Y."/>
            <person name="Deforce D."/>
            <person name="Van Nieuwerburgh F."/>
            <person name="Esteves A.C."/>
            <person name="Alves A."/>
        </authorList>
    </citation>
    <scope>NUCLEOTIDE SEQUENCE [LARGE SCALE GENOMIC DNA]</scope>
    <source>
        <strain evidence="2 3">LA-SOL3</strain>
    </source>
</reference>
<dbReference type="PANTHER" id="PTHR42090:SF1">
    <property type="match status" value="1"/>
</dbReference>
<feature type="compositionally biased region" description="Basic and acidic residues" evidence="1">
    <location>
        <begin position="113"/>
        <end position="123"/>
    </location>
</feature>
<feature type="compositionally biased region" description="Low complexity" evidence="1">
    <location>
        <begin position="51"/>
        <end position="79"/>
    </location>
</feature>
<dbReference type="OrthoDB" id="4220319at2759"/>